<dbReference type="PANTHER" id="PTHR23150">
    <property type="entry name" value="SULFATASE MODIFYING FACTOR 1, 2"/>
    <property type="match status" value="1"/>
</dbReference>
<dbReference type="Gene3D" id="3.90.1580.10">
    <property type="entry name" value="paralog of FGE (formylglycine-generating enzyme)"/>
    <property type="match status" value="1"/>
</dbReference>
<dbReference type="InterPro" id="IPR042095">
    <property type="entry name" value="SUMF_sf"/>
</dbReference>
<dbReference type="EMBL" id="QBMP01000311">
    <property type="protein sequence ID" value="PZO46409.1"/>
    <property type="molecule type" value="Genomic_DNA"/>
</dbReference>
<dbReference type="AlphaFoldDB" id="A0A2W4WWR1"/>
<dbReference type="GO" id="GO:0120147">
    <property type="term" value="F:formylglycine-generating oxidase activity"/>
    <property type="evidence" value="ECO:0007669"/>
    <property type="project" value="TreeGrafter"/>
</dbReference>
<dbReference type="Pfam" id="PF03781">
    <property type="entry name" value="FGE-sulfatase"/>
    <property type="match status" value="1"/>
</dbReference>
<gene>
    <name evidence="2" type="ORF">DCF15_20305</name>
</gene>
<sequence>MDEFMVATVELETEINVEERLAEIATIEDESARAEALVELAPQLAGASFNLLVRVMTVVQAIQNKRDRLNVLSAMLPYLPDRLQGQVLALISELEEPDGPELSVFEFEVASLVPTRAGWEVYREPQSAYQFVEVLGEESNLEMVAISSGRFVMGSPENEPERYNDEGPQHEVTVETFCLGKYPITQAQWRFVTGLEQVERTLEADPSNYKGDDRPVEQVSWSEAVEFCQRLSRYSGKAYQLPSEAQWEYACRAGTQSPFYFGDTISSELANYQGTTAYNGGPEGEDRDATTPVDYLGAANAFGLCDMHGNVWEWCADHWHENYEGAPTDGSAWLTEEENASRVRRGGSWFNDPWYCRSATRNFLRPDDRFSYVGFRVCCPAPRTLQPPAG</sequence>
<evidence type="ECO:0000313" key="2">
    <source>
        <dbReference type="EMBL" id="PZO46409.1"/>
    </source>
</evidence>
<proteinExistence type="predicted"/>
<evidence type="ECO:0000313" key="3">
    <source>
        <dbReference type="Proteomes" id="UP000249794"/>
    </source>
</evidence>
<feature type="domain" description="Sulfatase-modifying factor enzyme-like" evidence="1">
    <location>
        <begin position="141"/>
        <end position="377"/>
    </location>
</feature>
<protein>
    <recommendedName>
        <fullName evidence="1">Sulfatase-modifying factor enzyme-like domain-containing protein</fullName>
    </recommendedName>
</protein>
<reference evidence="3" key="1">
    <citation type="submission" date="2018-04" db="EMBL/GenBank/DDBJ databases">
        <authorList>
            <person name="Cornet L."/>
        </authorList>
    </citation>
    <scope>NUCLEOTIDE SEQUENCE [LARGE SCALE GENOMIC DNA]</scope>
</reference>
<dbReference type="Proteomes" id="UP000249794">
    <property type="component" value="Unassembled WGS sequence"/>
</dbReference>
<evidence type="ECO:0000259" key="1">
    <source>
        <dbReference type="Pfam" id="PF03781"/>
    </source>
</evidence>
<accession>A0A2W4WWR1</accession>
<reference evidence="2 3" key="2">
    <citation type="submission" date="2018-06" db="EMBL/GenBank/DDBJ databases">
        <title>Metagenomic assembly of (sub)arctic Cyanobacteria and their associated microbiome from non-axenic cultures.</title>
        <authorList>
            <person name="Baurain D."/>
        </authorList>
    </citation>
    <scope>NUCLEOTIDE SEQUENCE [LARGE SCALE GENOMIC DNA]</scope>
    <source>
        <strain evidence="2">ULC027bin1</strain>
    </source>
</reference>
<dbReference type="PANTHER" id="PTHR23150:SF35">
    <property type="entry name" value="BLL6746 PROTEIN"/>
    <property type="match status" value="1"/>
</dbReference>
<organism evidence="2 3">
    <name type="scientific">Phormidesmis priestleyi</name>
    <dbReference type="NCBI Taxonomy" id="268141"/>
    <lineage>
        <taxon>Bacteria</taxon>
        <taxon>Bacillati</taxon>
        <taxon>Cyanobacteriota</taxon>
        <taxon>Cyanophyceae</taxon>
        <taxon>Leptolyngbyales</taxon>
        <taxon>Leptolyngbyaceae</taxon>
        <taxon>Phormidesmis</taxon>
    </lineage>
</organism>
<dbReference type="InterPro" id="IPR016187">
    <property type="entry name" value="CTDL_fold"/>
</dbReference>
<name>A0A2W4WWR1_9CYAN</name>
<dbReference type="InterPro" id="IPR051043">
    <property type="entry name" value="Sulfatase_Mod_Factor_Kinase"/>
</dbReference>
<comment type="caution">
    <text evidence="2">The sequence shown here is derived from an EMBL/GenBank/DDBJ whole genome shotgun (WGS) entry which is preliminary data.</text>
</comment>
<dbReference type="InterPro" id="IPR005532">
    <property type="entry name" value="SUMF_dom"/>
</dbReference>
<dbReference type="SUPFAM" id="SSF56436">
    <property type="entry name" value="C-type lectin-like"/>
    <property type="match status" value="1"/>
</dbReference>